<dbReference type="AlphaFoldDB" id="A0A7S3DYR9"/>
<organism evidence="1">
    <name type="scientific">Pycnococcus provasolii</name>
    <dbReference type="NCBI Taxonomy" id="41880"/>
    <lineage>
        <taxon>Eukaryota</taxon>
        <taxon>Viridiplantae</taxon>
        <taxon>Chlorophyta</taxon>
        <taxon>Pseudoscourfieldiophyceae</taxon>
        <taxon>Pseudoscourfieldiales</taxon>
        <taxon>Pycnococcaceae</taxon>
        <taxon>Pycnococcus</taxon>
    </lineage>
</organism>
<proteinExistence type="predicted"/>
<dbReference type="EMBL" id="HBHV01001417">
    <property type="protein sequence ID" value="CAE0009371.1"/>
    <property type="molecule type" value="Transcribed_RNA"/>
</dbReference>
<sequence length="284" mass="31892">MGTHSLLAFRVRNKVVLKVFTQFDGYPSGNTADIARFLIELGPEIVGDYLVAGIVAALKTKPGNFYAIRAPADTFPEADDEYYDYMFDVDDCVKVSVNWDDEQISMMTVRQFCTYCEVDVPASFIEPTVSFKELDESKYFEYVTMVDEQGHTFFHAKVFGEWNKVLFKSTLSIHIGKGIGFGEKYSLYAFANGSDCLALQVLKLSVENVCKEVILLPDFDPHTAGNVPVNKIAFYDPKHLFRSISDMEENAPGENQDDLATRRLHGIHHISNGFASVKVKTMSS</sequence>
<evidence type="ECO:0000313" key="1">
    <source>
        <dbReference type="EMBL" id="CAE0009371.1"/>
    </source>
</evidence>
<protein>
    <submittedName>
        <fullName evidence="1">Uncharacterized protein</fullName>
    </submittedName>
</protein>
<name>A0A7S3DYR9_9CHLO</name>
<reference evidence="1" key="1">
    <citation type="submission" date="2021-01" db="EMBL/GenBank/DDBJ databases">
        <authorList>
            <person name="Corre E."/>
            <person name="Pelletier E."/>
            <person name="Niang G."/>
            <person name="Scheremetjew M."/>
            <person name="Finn R."/>
            <person name="Kale V."/>
            <person name="Holt S."/>
            <person name="Cochrane G."/>
            <person name="Meng A."/>
            <person name="Brown T."/>
            <person name="Cohen L."/>
        </authorList>
    </citation>
    <scope>NUCLEOTIDE SEQUENCE</scope>
    <source>
        <strain evidence="1">RCC2336</strain>
    </source>
</reference>
<accession>A0A7S3DYR9</accession>
<gene>
    <name evidence="1" type="ORF">PPRO1316_LOCUS986</name>
</gene>